<evidence type="ECO:0000313" key="2">
    <source>
        <dbReference type="EMBL" id="OSX70360.1"/>
    </source>
</evidence>
<feature type="compositionally biased region" description="Basic residues" evidence="1">
    <location>
        <begin position="171"/>
        <end position="194"/>
    </location>
</feature>
<organism evidence="2 3">
    <name type="scientific">Porphyra umbilicalis</name>
    <name type="common">Purple laver</name>
    <name type="synonym">Red alga</name>
    <dbReference type="NCBI Taxonomy" id="2786"/>
    <lineage>
        <taxon>Eukaryota</taxon>
        <taxon>Rhodophyta</taxon>
        <taxon>Bangiophyceae</taxon>
        <taxon>Bangiales</taxon>
        <taxon>Bangiaceae</taxon>
        <taxon>Porphyra</taxon>
    </lineage>
</organism>
<feature type="region of interest" description="Disordered" evidence="1">
    <location>
        <begin position="121"/>
        <end position="159"/>
    </location>
</feature>
<evidence type="ECO:0000256" key="1">
    <source>
        <dbReference type="SAM" id="MobiDB-lite"/>
    </source>
</evidence>
<feature type="compositionally biased region" description="Gly residues" evidence="1">
    <location>
        <begin position="308"/>
        <end position="320"/>
    </location>
</feature>
<keyword evidence="3" id="KW-1185">Reference proteome</keyword>
<accession>A0A1X6NPA5</accession>
<evidence type="ECO:0000313" key="3">
    <source>
        <dbReference type="Proteomes" id="UP000218209"/>
    </source>
</evidence>
<feature type="compositionally biased region" description="Pro residues" evidence="1">
    <location>
        <begin position="61"/>
        <end position="76"/>
    </location>
</feature>
<dbReference type="EMBL" id="KV919269">
    <property type="protein sequence ID" value="OSX70360.1"/>
    <property type="molecule type" value="Genomic_DNA"/>
</dbReference>
<feature type="region of interest" description="Disordered" evidence="1">
    <location>
        <begin position="261"/>
        <end position="348"/>
    </location>
</feature>
<feature type="region of interest" description="Disordered" evidence="1">
    <location>
        <begin position="171"/>
        <end position="212"/>
    </location>
</feature>
<proteinExistence type="predicted"/>
<dbReference type="Proteomes" id="UP000218209">
    <property type="component" value="Unassembled WGS sequence"/>
</dbReference>
<feature type="compositionally biased region" description="Low complexity" evidence="1">
    <location>
        <begin position="298"/>
        <end position="307"/>
    </location>
</feature>
<reference evidence="2 3" key="1">
    <citation type="submission" date="2017-03" db="EMBL/GenBank/DDBJ databases">
        <title>WGS assembly of Porphyra umbilicalis.</title>
        <authorList>
            <person name="Brawley S.H."/>
            <person name="Blouin N.A."/>
            <person name="Ficko-Blean E."/>
            <person name="Wheeler G.L."/>
            <person name="Lohr M."/>
            <person name="Goodson H.V."/>
            <person name="Jenkins J.W."/>
            <person name="Blaby-Haas C.E."/>
            <person name="Helliwell K.E."/>
            <person name="Chan C."/>
            <person name="Marriage T."/>
            <person name="Bhattacharya D."/>
            <person name="Klein A.S."/>
            <person name="Badis Y."/>
            <person name="Brodie J."/>
            <person name="Cao Y."/>
            <person name="Collen J."/>
            <person name="Dittami S.M."/>
            <person name="Gachon C.M."/>
            <person name="Green B.R."/>
            <person name="Karpowicz S."/>
            <person name="Kim J.W."/>
            <person name="Kudahl U."/>
            <person name="Lin S."/>
            <person name="Michel G."/>
            <person name="Mittag M."/>
            <person name="Olson B.J."/>
            <person name="Pangilinan J."/>
            <person name="Peng Y."/>
            <person name="Qiu H."/>
            <person name="Shu S."/>
            <person name="Singer J.T."/>
            <person name="Smith A.G."/>
            <person name="Sprecher B.N."/>
            <person name="Wagner V."/>
            <person name="Wang W."/>
            <person name="Wang Z.-Y."/>
            <person name="Yan J."/>
            <person name="Yarish C."/>
            <person name="Zoeuner-Riek S."/>
            <person name="Zhuang Y."/>
            <person name="Zou Y."/>
            <person name="Lindquist E.A."/>
            <person name="Grimwood J."/>
            <person name="Barry K."/>
            <person name="Rokhsar D.S."/>
            <person name="Schmutz J."/>
            <person name="Stiller J.W."/>
            <person name="Grossman A.R."/>
            <person name="Prochnik S.E."/>
        </authorList>
    </citation>
    <scope>NUCLEOTIDE SEQUENCE [LARGE SCALE GENOMIC DNA]</scope>
    <source>
        <strain evidence="2">4086291</strain>
    </source>
</reference>
<feature type="region of interest" description="Disordered" evidence="1">
    <location>
        <begin position="36"/>
        <end position="83"/>
    </location>
</feature>
<feature type="compositionally biased region" description="Basic residues" evidence="1">
    <location>
        <begin position="328"/>
        <end position="348"/>
    </location>
</feature>
<protein>
    <submittedName>
        <fullName evidence="2">Uncharacterized protein</fullName>
    </submittedName>
</protein>
<gene>
    <name evidence="2" type="ORF">BU14_0779s0004</name>
</gene>
<feature type="compositionally biased region" description="Low complexity" evidence="1">
    <location>
        <begin position="271"/>
        <end position="281"/>
    </location>
</feature>
<sequence>MSCRRGGVGGLWGCGGGHAAGVWAPRRRALGRRRLAATARRRWRPRRLPPSWGPPRVAGLPAPPNAPPHASPPPPLHGGRSARGGVADALISNKGAGRRILPWAVLPRRVCFSCLAACSPHTGAPPHRSQPVVEHPPQPHTRPLPAARHEGRPPAPAPPLQPTLAVAGRGGLKRPHPHVAPRVGAARRRARGARRPPVGVPAHEHPPAIVGQPEAGAPLRAVKDARHPWGGAAAAAAAGRGGRRLDRRPVCVGKRLFQPTLAPPAGGGAAGAPHPRVAAARARARAAARDAREGGEGVPTVQQQPVIVGGGGLDPGGARGGEVAAPAARRRRQRRRRRPHHRPHPRVA</sequence>
<dbReference type="AlphaFoldDB" id="A0A1X6NPA5"/>
<name>A0A1X6NPA5_PORUM</name>
<feature type="compositionally biased region" description="Basic residues" evidence="1">
    <location>
        <begin position="36"/>
        <end position="47"/>
    </location>
</feature>